<feature type="region of interest" description="Disordered" evidence="6">
    <location>
        <begin position="284"/>
        <end position="318"/>
    </location>
</feature>
<evidence type="ECO:0000256" key="4">
    <source>
        <dbReference type="ARBA" id="ARBA00022989"/>
    </source>
</evidence>
<keyword evidence="4 7" id="KW-1133">Transmembrane helix</keyword>
<dbReference type="Pfam" id="PF01569">
    <property type="entry name" value="PAP2"/>
    <property type="match status" value="1"/>
</dbReference>
<keyword evidence="10" id="KW-1185">Reference proteome</keyword>
<dbReference type="GO" id="GO:0016020">
    <property type="term" value="C:membrane"/>
    <property type="evidence" value="ECO:0007669"/>
    <property type="project" value="UniProtKB-SubCell"/>
</dbReference>
<dbReference type="SUPFAM" id="SSF48317">
    <property type="entry name" value="Acid phosphatase/Vanadium-dependent haloperoxidase"/>
    <property type="match status" value="1"/>
</dbReference>
<dbReference type="GeneID" id="28999571"/>
<dbReference type="InterPro" id="IPR036938">
    <property type="entry name" value="PAP2/HPO_sf"/>
</dbReference>
<evidence type="ECO:0000256" key="6">
    <source>
        <dbReference type="SAM" id="MobiDB-lite"/>
    </source>
</evidence>
<evidence type="ECO:0000313" key="10">
    <source>
        <dbReference type="Proteomes" id="UP000077315"/>
    </source>
</evidence>
<protein>
    <recommendedName>
        <fullName evidence="8">Phosphatidic acid phosphatase type 2/haloperoxidase domain-containing protein</fullName>
    </recommendedName>
</protein>
<dbReference type="GO" id="GO:0046839">
    <property type="term" value="P:phospholipid dephosphorylation"/>
    <property type="evidence" value="ECO:0007669"/>
    <property type="project" value="TreeGrafter"/>
</dbReference>
<dbReference type="AlphaFoldDB" id="A0A162ZWA2"/>
<dbReference type="InParanoid" id="A0A162ZWA2"/>
<keyword evidence="3 7" id="KW-0812">Transmembrane</keyword>
<sequence length="341" mass="38648">MTFVKWKTSRRRRIFLSYLKDWLLVFIMIILFFSLDKIHPYHREFSVKDPRLMFSSKPETVPVWLLIVVAIVAPMVFIALVSLVIKRSGNDFHNGFLGLCLSLSMTIMVTEITVGRPRPDFFARCHLPVDAVDPPFGLSNYTICLEPSDTPDMIDAFKSFPSGHASFSFAGLGFLAFYLAGKMHLFDELGHTYKGFIFAFPWLGALLIAISRTRDYKHHWTDVFVGGILGGALSYFAYRQYFPSLTHPCCDKPYGARIRSNDFRNTFPEADEACRPIDFDSDPDTVSRYASTTRRPDRPRPLSSPVSHPPAIFPASNTHTYRLSGSNSTSITYPPKANSMI</sequence>
<dbReference type="OrthoDB" id="8907274at2759"/>
<dbReference type="VEuPathDB" id="FungiDB:PHYBLDRAFT_182729"/>
<dbReference type="InterPro" id="IPR000326">
    <property type="entry name" value="PAP2/HPO"/>
</dbReference>
<evidence type="ECO:0000256" key="5">
    <source>
        <dbReference type="ARBA" id="ARBA00023136"/>
    </source>
</evidence>
<keyword evidence="5 7" id="KW-0472">Membrane</keyword>
<dbReference type="CDD" id="cd03390">
    <property type="entry name" value="PAP2_containing_1_like"/>
    <property type="match status" value="1"/>
</dbReference>
<dbReference type="FunCoup" id="A0A162ZWA2">
    <property type="interactions" value="85"/>
</dbReference>
<gene>
    <name evidence="9" type="ORF">PHYBLDRAFT_182729</name>
</gene>
<comment type="subcellular location">
    <subcellularLocation>
        <location evidence="1">Membrane</location>
        <topology evidence="1">Multi-pass membrane protein</topology>
    </subcellularLocation>
</comment>
<evidence type="ECO:0000259" key="8">
    <source>
        <dbReference type="SMART" id="SM00014"/>
    </source>
</evidence>
<dbReference type="GO" id="GO:0006644">
    <property type="term" value="P:phospholipid metabolic process"/>
    <property type="evidence" value="ECO:0007669"/>
    <property type="project" value="InterPro"/>
</dbReference>
<accession>A0A162ZWA2</accession>
<dbReference type="Proteomes" id="UP000077315">
    <property type="component" value="Unassembled WGS sequence"/>
</dbReference>
<evidence type="ECO:0000256" key="3">
    <source>
        <dbReference type="ARBA" id="ARBA00022692"/>
    </source>
</evidence>
<dbReference type="InterPro" id="IPR043216">
    <property type="entry name" value="PAP-like"/>
</dbReference>
<evidence type="ECO:0000256" key="1">
    <source>
        <dbReference type="ARBA" id="ARBA00004141"/>
    </source>
</evidence>
<dbReference type="Gene3D" id="1.20.144.10">
    <property type="entry name" value="Phosphatidic acid phosphatase type 2/haloperoxidase"/>
    <property type="match status" value="1"/>
</dbReference>
<dbReference type="PANTHER" id="PTHR10165:SF35">
    <property type="entry name" value="RE23632P"/>
    <property type="match status" value="1"/>
</dbReference>
<name>A0A162ZWA2_PHYB8</name>
<reference evidence="10" key="1">
    <citation type="submission" date="2015-06" db="EMBL/GenBank/DDBJ databases">
        <title>Expansion of signal transduction pathways in fungi by whole-genome duplication.</title>
        <authorList>
            <consortium name="DOE Joint Genome Institute"/>
            <person name="Corrochano L.M."/>
            <person name="Kuo A."/>
            <person name="Marcet-Houben M."/>
            <person name="Polaino S."/>
            <person name="Salamov A."/>
            <person name="Villalobos J.M."/>
            <person name="Alvarez M.I."/>
            <person name="Avalos J."/>
            <person name="Benito E.P."/>
            <person name="Benoit I."/>
            <person name="Burger G."/>
            <person name="Camino L.P."/>
            <person name="Canovas D."/>
            <person name="Cerda-Olmedo E."/>
            <person name="Cheng J.-F."/>
            <person name="Dominguez A."/>
            <person name="Elias M."/>
            <person name="Eslava A.P."/>
            <person name="Glaser F."/>
            <person name="Grimwood J."/>
            <person name="Gutierrez G."/>
            <person name="Heitman J."/>
            <person name="Henrissat B."/>
            <person name="Iturriaga E.A."/>
            <person name="Lang B.F."/>
            <person name="Lavin J.L."/>
            <person name="Lee S."/>
            <person name="Li W."/>
            <person name="Lindquist E."/>
            <person name="Lopez-Garcia S."/>
            <person name="Luque E.M."/>
            <person name="Marcos A.T."/>
            <person name="Martin J."/>
            <person name="McCluskey K."/>
            <person name="Medina H.R."/>
            <person name="Miralles-Duran A."/>
            <person name="Miyazaki A."/>
            <person name="Munoz-Torres E."/>
            <person name="Oguiza J.A."/>
            <person name="Ohm R."/>
            <person name="Olmedo M."/>
            <person name="Orejas M."/>
            <person name="Ortiz-Castellanos L."/>
            <person name="Pisabarro A.G."/>
            <person name="Rodriguez-Romero J."/>
            <person name="Ruiz-Herrera J."/>
            <person name="Ruiz-Vazquez R."/>
            <person name="Sanz C."/>
            <person name="Schackwitz W."/>
            <person name="Schmutz J."/>
            <person name="Shahriari M."/>
            <person name="Shelest E."/>
            <person name="Silva-Franco F."/>
            <person name="Soanes D."/>
            <person name="Syed K."/>
            <person name="Tagua V.G."/>
            <person name="Talbot N.J."/>
            <person name="Thon M."/>
            <person name="De vries R.P."/>
            <person name="Wiebenga A."/>
            <person name="Yadav J.S."/>
            <person name="Braun E.L."/>
            <person name="Baker S."/>
            <person name="Garre V."/>
            <person name="Horwitz B."/>
            <person name="Torres-Martinez S."/>
            <person name="Idnurm A."/>
            <person name="Herrera-Estrella A."/>
            <person name="Gabaldon T."/>
            <person name="Grigoriev I.V."/>
        </authorList>
    </citation>
    <scope>NUCLEOTIDE SEQUENCE [LARGE SCALE GENOMIC DNA]</scope>
    <source>
        <strain evidence="10">NRRL 1555(-)</strain>
    </source>
</reference>
<feature type="transmembrane region" description="Helical" evidence="7">
    <location>
        <begin position="96"/>
        <end position="114"/>
    </location>
</feature>
<dbReference type="RefSeq" id="XP_018287491.1">
    <property type="nucleotide sequence ID" value="XM_018438665.1"/>
</dbReference>
<organism evidence="9 10">
    <name type="scientific">Phycomyces blakesleeanus (strain ATCC 8743b / DSM 1359 / FGSC 10004 / NBRC 33097 / NRRL 1555)</name>
    <dbReference type="NCBI Taxonomy" id="763407"/>
    <lineage>
        <taxon>Eukaryota</taxon>
        <taxon>Fungi</taxon>
        <taxon>Fungi incertae sedis</taxon>
        <taxon>Mucoromycota</taxon>
        <taxon>Mucoromycotina</taxon>
        <taxon>Mucoromycetes</taxon>
        <taxon>Mucorales</taxon>
        <taxon>Phycomycetaceae</taxon>
        <taxon>Phycomyces</taxon>
    </lineage>
</organism>
<dbReference type="PANTHER" id="PTHR10165">
    <property type="entry name" value="LIPID PHOSPHATE PHOSPHATASE"/>
    <property type="match status" value="1"/>
</dbReference>
<evidence type="ECO:0000256" key="2">
    <source>
        <dbReference type="ARBA" id="ARBA00008816"/>
    </source>
</evidence>
<feature type="transmembrane region" description="Helical" evidence="7">
    <location>
        <begin position="219"/>
        <end position="238"/>
    </location>
</feature>
<dbReference type="EMBL" id="KV440991">
    <property type="protein sequence ID" value="OAD69451.1"/>
    <property type="molecule type" value="Genomic_DNA"/>
</dbReference>
<feature type="transmembrane region" description="Helical" evidence="7">
    <location>
        <begin position="193"/>
        <end position="213"/>
    </location>
</feature>
<feature type="transmembrane region" description="Helical" evidence="7">
    <location>
        <begin position="163"/>
        <end position="181"/>
    </location>
</feature>
<comment type="similarity">
    <text evidence="2">Belongs to the PA-phosphatase related phosphoesterase family.</text>
</comment>
<proteinExistence type="inferred from homology"/>
<dbReference type="STRING" id="763407.A0A162ZWA2"/>
<feature type="transmembrane region" description="Helical" evidence="7">
    <location>
        <begin position="21"/>
        <end position="41"/>
    </location>
</feature>
<evidence type="ECO:0000313" key="9">
    <source>
        <dbReference type="EMBL" id="OAD69451.1"/>
    </source>
</evidence>
<feature type="domain" description="Phosphatidic acid phosphatase type 2/haloperoxidase" evidence="8">
    <location>
        <begin position="94"/>
        <end position="238"/>
    </location>
</feature>
<feature type="transmembrane region" description="Helical" evidence="7">
    <location>
        <begin position="61"/>
        <end position="84"/>
    </location>
</feature>
<dbReference type="GO" id="GO:0008195">
    <property type="term" value="F:phosphatidate phosphatase activity"/>
    <property type="evidence" value="ECO:0007669"/>
    <property type="project" value="TreeGrafter"/>
</dbReference>
<dbReference type="SMART" id="SM00014">
    <property type="entry name" value="acidPPc"/>
    <property type="match status" value="1"/>
</dbReference>
<evidence type="ECO:0000256" key="7">
    <source>
        <dbReference type="SAM" id="Phobius"/>
    </source>
</evidence>